<reference evidence="2" key="1">
    <citation type="journal article" date="2019" name="Int. J. Syst. Evol. Microbiol.">
        <title>The Global Catalogue of Microorganisms (GCM) 10K type strain sequencing project: providing services to taxonomists for standard genome sequencing and annotation.</title>
        <authorList>
            <consortium name="The Broad Institute Genomics Platform"/>
            <consortium name="The Broad Institute Genome Sequencing Center for Infectious Disease"/>
            <person name="Wu L."/>
            <person name="Ma J."/>
        </authorList>
    </citation>
    <scope>NUCLEOTIDE SEQUENCE [LARGE SCALE GENOMIC DNA]</scope>
    <source>
        <strain evidence="2">CCUG 56401</strain>
    </source>
</reference>
<dbReference type="EMBL" id="JBHTIW010000035">
    <property type="protein sequence ID" value="MFD0923484.1"/>
    <property type="molecule type" value="Genomic_DNA"/>
</dbReference>
<evidence type="ECO:0000313" key="2">
    <source>
        <dbReference type="Proteomes" id="UP001597018"/>
    </source>
</evidence>
<proteinExistence type="predicted"/>
<dbReference type="RefSeq" id="WP_345601621.1">
    <property type="nucleotide sequence ID" value="NZ_BAABLT010000041.1"/>
</dbReference>
<keyword evidence="2" id="KW-1185">Reference proteome</keyword>
<name>A0ABW3FYM5_9PSEU</name>
<dbReference type="Pfam" id="PF07302">
    <property type="entry name" value="AroM"/>
    <property type="match status" value="1"/>
</dbReference>
<comment type="caution">
    <text evidence="1">The sequence shown here is derived from an EMBL/GenBank/DDBJ whole genome shotgun (WGS) entry which is preliminary data.</text>
</comment>
<evidence type="ECO:0000313" key="1">
    <source>
        <dbReference type="EMBL" id="MFD0923484.1"/>
    </source>
</evidence>
<dbReference type="Proteomes" id="UP001597018">
    <property type="component" value="Unassembled WGS sequence"/>
</dbReference>
<organism evidence="1 2">
    <name type="scientific">Saccharopolyspora rosea</name>
    <dbReference type="NCBI Taxonomy" id="524884"/>
    <lineage>
        <taxon>Bacteria</taxon>
        <taxon>Bacillati</taxon>
        <taxon>Actinomycetota</taxon>
        <taxon>Actinomycetes</taxon>
        <taxon>Pseudonocardiales</taxon>
        <taxon>Pseudonocardiaceae</taxon>
        <taxon>Saccharopolyspora</taxon>
    </lineage>
</organism>
<gene>
    <name evidence="1" type="ORF">ACFQ16_27400</name>
</gene>
<accession>A0ABW3FYM5</accession>
<sequence length="223" mass="23360">MARLGIVTIGQAPRTDMVPRLRPLLGPVEVVEHGALDPLGAADIAALAPEPGEQVLVSRLRDGTSARLAHDRVEPLVHRAVERAESAGVDATLLVCTGSFGAVEHRRPLLFAERLLVHGVAALAAGMRVGIVCPDADQEAMTVDKWRPHTGVPLVACADPYRHDPAPAVAASARRLAARGAQLVVLDCMGYAESARTAAVAAGVPVVLARSLVARMAAELVQR</sequence>
<protein>
    <submittedName>
        <fullName evidence="1">AroM family protein</fullName>
    </submittedName>
</protein>
<dbReference type="NCBIfam" id="NF007788">
    <property type="entry name" value="PRK10481.1"/>
    <property type="match status" value="1"/>
</dbReference>
<dbReference type="InterPro" id="IPR010843">
    <property type="entry name" value="Uncharacterised_AroM"/>
</dbReference>